<organism evidence="2 3">
    <name type="scientific">Belliella filtrata</name>
    <dbReference type="NCBI Taxonomy" id="2923435"/>
    <lineage>
        <taxon>Bacteria</taxon>
        <taxon>Pseudomonadati</taxon>
        <taxon>Bacteroidota</taxon>
        <taxon>Cytophagia</taxon>
        <taxon>Cytophagales</taxon>
        <taxon>Cyclobacteriaceae</taxon>
        <taxon>Belliella</taxon>
    </lineage>
</organism>
<reference evidence="2" key="1">
    <citation type="submission" date="2022-03" db="EMBL/GenBank/DDBJ databases">
        <title>De novo assembled genomes of Belliella spp. (Cyclobacteriaceae) strains.</title>
        <authorList>
            <person name="Szabo A."/>
            <person name="Korponai K."/>
            <person name="Felfoldi T."/>
        </authorList>
    </citation>
    <scope>NUCLEOTIDE SEQUENCE</scope>
    <source>
        <strain evidence="2">DSM 111904</strain>
    </source>
</reference>
<evidence type="ECO:0000313" key="3">
    <source>
        <dbReference type="Proteomes" id="UP001165489"/>
    </source>
</evidence>
<keyword evidence="1" id="KW-0732">Signal</keyword>
<evidence type="ECO:0000313" key="2">
    <source>
        <dbReference type="EMBL" id="MCH7410451.1"/>
    </source>
</evidence>
<comment type="caution">
    <text evidence="2">The sequence shown here is derived from an EMBL/GenBank/DDBJ whole genome shotgun (WGS) entry which is preliminary data.</text>
</comment>
<feature type="chain" id="PRO_5045601725" evidence="1">
    <location>
        <begin position="21"/>
        <end position="542"/>
    </location>
</feature>
<dbReference type="Proteomes" id="UP001165489">
    <property type="component" value="Unassembled WGS sequence"/>
</dbReference>
<proteinExistence type="predicted"/>
<accession>A0ABS9V247</accession>
<sequence length="542" mass="63123">MKRNIILGVILILLHAESMAQVKFTDRVELEVKYAENDFMTMFTPEGLIAFRSNKEKGLSSQTYFELVGIDNDLNPKEISKTPVKSGYELIGYDWHKGYIYALFQKGNSNISEDRYILKIDINSPKNTEISIKNVLDMSLKEFFVMDDKLIFMGDSESLPVIQLFDLETSNVITAPGIYSKNSKILQLRRDEELGVIDVLISKRDQFKTKQVLILTFDLEGNKIREVNIDGLKDPKIEIIEGILTPMNSYQQSLIGTYGKKRQEAYQGIYLTEINEFGELDNSYFTLENLENFYNYLPEKTKERRKKSLEKSLKKGVVPAIRPVLSTREVITLTDGYLIYSDLFTANNPRYAPRDGMYANSLYRYNPYNPYFNNMFFDPYMGYRGMPGGANFNNMREGEYKFQAAHLFHVSFDGEIIWENAIRLTNKLTPNPSKFGEISYIDNKLHYMFLDGKQLSLTYMVNGEKLFENELFDIELVNENERIRDTNENSLMLQWWYDNFYLLSGKQSVKYQDAQGKQNVRDVFFITKIEVNGDLFEFEEDD</sequence>
<dbReference type="RefSeq" id="WP_241348814.1">
    <property type="nucleotide sequence ID" value="NZ_JAKZGP010000037.1"/>
</dbReference>
<evidence type="ECO:0000256" key="1">
    <source>
        <dbReference type="SAM" id="SignalP"/>
    </source>
</evidence>
<gene>
    <name evidence="2" type="ORF">MM239_13675</name>
</gene>
<feature type="signal peptide" evidence="1">
    <location>
        <begin position="1"/>
        <end position="20"/>
    </location>
</feature>
<protein>
    <submittedName>
        <fullName evidence="2">Transcriptional regulator</fullName>
    </submittedName>
</protein>
<dbReference type="EMBL" id="JAKZGP010000037">
    <property type="protein sequence ID" value="MCH7410451.1"/>
    <property type="molecule type" value="Genomic_DNA"/>
</dbReference>
<keyword evidence="3" id="KW-1185">Reference proteome</keyword>
<name>A0ABS9V247_9BACT</name>